<accession>A0A9P5NB81</accession>
<comment type="caution">
    <text evidence="2">The sequence shown here is derived from an EMBL/GenBank/DDBJ whole genome shotgun (WGS) entry which is preliminary data.</text>
</comment>
<dbReference type="AlphaFoldDB" id="A0A9P5NB81"/>
<protein>
    <submittedName>
        <fullName evidence="2">Uncharacterized protein</fullName>
    </submittedName>
</protein>
<name>A0A9P5NB81_GYMJU</name>
<evidence type="ECO:0000256" key="1">
    <source>
        <dbReference type="SAM" id="Phobius"/>
    </source>
</evidence>
<keyword evidence="1" id="KW-0472">Membrane</keyword>
<keyword evidence="3" id="KW-1185">Reference proteome</keyword>
<evidence type="ECO:0000313" key="2">
    <source>
        <dbReference type="EMBL" id="KAF8878274.1"/>
    </source>
</evidence>
<gene>
    <name evidence="2" type="ORF">CPB84DRAFT_348763</name>
</gene>
<dbReference type="Proteomes" id="UP000724874">
    <property type="component" value="Unassembled WGS sequence"/>
</dbReference>
<reference evidence="2" key="1">
    <citation type="submission" date="2020-11" db="EMBL/GenBank/DDBJ databases">
        <authorList>
            <consortium name="DOE Joint Genome Institute"/>
            <person name="Ahrendt S."/>
            <person name="Riley R."/>
            <person name="Andreopoulos W."/>
            <person name="LaButti K."/>
            <person name="Pangilinan J."/>
            <person name="Ruiz-duenas F.J."/>
            <person name="Barrasa J.M."/>
            <person name="Sanchez-Garcia M."/>
            <person name="Camarero S."/>
            <person name="Miyauchi S."/>
            <person name="Serrano A."/>
            <person name="Linde D."/>
            <person name="Babiker R."/>
            <person name="Drula E."/>
            <person name="Ayuso-Fernandez I."/>
            <person name="Pacheco R."/>
            <person name="Padilla G."/>
            <person name="Ferreira P."/>
            <person name="Barriuso J."/>
            <person name="Kellner H."/>
            <person name="Castanera R."/>
            <person name="Alfaro M."/>
            <person name="Ramirez L."/>
            <person name="Pisabarro A.G."/>
            <person name="Kuo A."/>
            <person name="Tritt A."/>
            <person name="Lipzen A."/>
            <person name="He G."/>
            <person name="Yan M."/>
            <person name="Ng V."/>
            <person name="Cullen D."/>
            <person name="Martin F."/>
            <person name="Rosso M.-N."/>
            <person name="Henrissat B."/>
            <person name="Hibbett D."/>
            <person name="Martinez A.T."/>
            <person name="Grigoriev I.V."/>
        </authorList>
    </citation>
    <scope>NUCLEOTIDE SEQUENCE</scope>
    <source>
        <strain evidence="2">AH 44721</strain>
    </source>
</reference>
<dbReference type="EMBL" id="JADNYJ010000160">
    <property type="protein sequence ID" value="KAF8878274.1"/>
    <property type="molecule type" value="Genomic_DNA"/>
</dbReference>
<keyword evidence="1" id="KW-0812">Transmembrane</keyword>
<sequence>MYLHTFTHSSGRLPSVLLAAESTWPKNPYIITEWTLQMTDNTYASAFFIYKIYQLRKTDRDFDIFIIRNRSFLSYMRSLFLIALGNFIFPVIMNIASLVLIITDPSFTDGTYILLTNNVRSR</sequence>
<dbReference type="OrthoDB" id="2548432at2759"/>
<feature type="transmembrane region" description="Helical" evidence="1">
    <location>
        <begin position="78"/>
        <end position="102"/>
    </location>
</feature>
<keyword evidence="1" id="KW-1133">Transmembrane helix</keyword>
<organism evidence="2 3">
    <name type="scientific">Gymnopilus junonius</name>
    <name type="common">Spectacular rustgill mushroom</name>
    <name type="synonym">Gymnopilus spectabilis subsp. junonius</name>
    <dbReference type="NCBI Taxonomy" id="109634"/>
    <lineage>
        <taxon>Eukaryota</taxon>
        <taxon>Fungi</taxon>
        <taxon>Dikarya</taxon>
        <taxon>Basidiomycota</taxon>
        <taxon>Agaricomycotina</taxon>
        <taxon>Agaricomycetes</taxon>
        <taxon>Agaricomycetidae</taxon>
        <taxon>Agaricales</taxon>
        <taxon>Agaricineae</taxon>
        <taxon>Hymenogastraceae</taxon>
        <taxon>Gymnopilus</taxon>
    </lineage>
</organism>
<proteinExistence type="predicted"/>
<evidence type="ECO:0000313" key="3">
    <source>
        <dbReference type="Proteomes" id="UP000724874"/>
    </source>
</evidence>